<comment type="similarity">
    <text evidence="1">Belongs to the 'phage' integrase family.</text>
</comment>
<dbReference type="PANTHER" id="PTHR30349:SF41">
    <property type="entry name" value="INTEGRASE_RECOMBINASE PROTEIN MJ0367-RELATED"/>
    <property type="match status" value="1"/>
</dbReference>
<gene>
    <name evidence="7" type="ORF">LAD12857_17700</name>
</gene>
<dbReference type="InterPro" id="IPR010998">
    <property type="entry name" value="Integrase_recombinase_N"/>
</dbReference>
<dbReference type="CDD" id="cd01189">
    <property type="entry name" value="INT_ICEBs1_C_like"/>
    <property type="match status" value="1"/>
</dbReference>
<dbReference type="InterPro" id="IPR016177">
    <property type="entry name" value="DNA-bd_dom_sf"/>
</dbReference>
<protein>
    <submittedName>
        <fullName evidence="7">Transposase</fullName>
    </submittedName>
</protein>
<dbReference type="PANTHER" id="PTHR30349">
    <property type="entry name" value="PHAGE INTEGRASE-RELATED"/>
    <property type="match status" value="1"/>
</dbReference>
<proteinExistence type="inferred from homology"/>
<dbReference type="InterPro" id="IPR044068">
    <property type="entry name" value="CB"/>
</dbReference>
<evidence type="ECO:0000313" key="7">
    <source>
        <dbReference type="EMBL" id="GLB29847.1"/>
    </source>
</evidence>
<dbReference type="InterPro" id="IPR011010">
    <property type="entry name" value="DNA_brk_join_enz"/>
</dbReference>
<comment type="caution">
    <text evidence="7">The sequence shown here is derived from an EMBL/GenBank/DDBJ whole genome shotgun (WGS) entry which is preliminary data.</text>
</comment>
<organism evidence="7 8">
    <name type="scientific">Lacrimispora amygdalina</name>
    <dbReference type="NCBI Taxonomy" id="253257"/>
    <lineage>
        <taxon>Bacteria</taxon>
        <taxon>Bacillati</taxon>
        <taxon>Bacillota</taxon>
        <taxon>Clostridia</taxon>
        <taxon>Lachnospirales</taxon>
        <taxon>Lachnospiraceae</taxon>
        <taxon>Lacrimispora</taxon>
    </lineage>
</organism>
<dbReference type="InterPro" id="IPR004191">
    <property type="entry name" value="Integrase_Tn916-type_DNA-bd_N"/>
</dbReference>
<dbReference type="PROSITE" id="PS51900">
    <property type="entry name" value="CB"/>
    <property type="match status" value="1"/>
</dbReference>
<evidence type="ECO:0000259" key="5">
    <source>
        <dbReference type="PROSITE" id="PS51898"/>
    </source>
</evidence>
<evidence type="ECO:0000256" key="2">
    <source>
        <dbReference type="ARBA" id="ARBA00023125"/>
    </source>
</evidence>
<evidence type="ECO:0000259" key="6">
    <source>
        <dbReference type="PROSITE" id="PS51900"/>
    </source>
</evidence>
<dbReference type="InterPro" id="IPR050090">
    <property type="entry name" value="Tyrosine_recombinase_XerCD"/>
</dbReference>
<feature type="domain" description="Tyr recombinase" evidence="5">
    <location>
        <begin position="187"/>
        <end position="394"/>
    </location>
</feature>
<name>A0ABQ5M4V9_9FIRM</name>
<dbReference type="Pfam" id="PF00589">
    <property type="entry name" value="Phage_integrase"/>
    <property type="match status" value="1"/>
</dbReference>
<evidence type="ECO:0000256" key="3">
    <source>
        <dbReference type="ARBA" id="ARBA00023172"/>
    </source>
</evidence>
<accession>A0ABQ5M4V9</accession>
<dbReference type="SUPFAM" id="SSF56349">
    <property type="entry name" value="DNA breaking-rejoining enzymes"/>
    <property type="match status" value="1"/>
</dbReference>
<dbReference type="Proteomes" id="UP001419084">
    <property type="component" value="Unassembled WGS sequence"/>
</dbReference>
<dbReference type="Pfam" id="PF02920">
    <property type="entry name" value="Integrase_DNA"/>
    <property type="match status" value="1"/>
</dbReference>
<dbReference type="InterPro" id="IPR013762">
    <property type="entry name" value="Integrase-like_cat_sf"/>
</dbReference>
<feature type="domain" description="Core-binding (CB)" evidence="6">
    <location>
        <begin position="83"/>
        <end position="164"/>
    </location>
</feature>
<keyword evidence="8" id="KW-1185">Reference proteome</keyword>
<dbReference type="EMBL" id="BRPJ01000032">
    <property type="protein sequence ID" value="GLB29847.1"/>
    <property type="molecule type" value="Genomic_DNA"/>
</dbReference>
<evidence type="ECO:0000313" key="8">
    <source>
        <dbReference type="Proteomes" id="UP001419084"/>
    </source>
</evidence>
<reference evidence="7 8" key="1">
    <citation type="journal article" date="2024" name="Int. J. Syst. Evol. Microbiol.">
        <title>Lacrimispora brassicae sp. nov. isolated from fermented cabbage, and proposal of Clostridium indicum Gundawar et al. 2019 and Clostridium methoxybenzovorans Mechichi et al. 1999 as heterotypic synonyms of Lacrimispora amygdalina (Parshina et al. 2003) Haas and Blanchard 2020 and Lacrimispora indolis (McClung and McCoy 1957) Haas and Blanchard 2020, respectively.</title>
        <authorList>
            <person name="Kobayashi H."/>
            <person name="Tanizawa Y."/>
            <person name="Sakamoto M."/>
            <person name="Ohkuma M."/>
            <person name="Tohno M."/>
        </authorList>
    </citation>
    <scope>NUCLEOTIDE SEQUENCE [LARGE SCALE GENOMIC DNA]</scope>
    <source>
        <strain evidence="7 8">DSM 12857</strain>
    </source>
</reference>
<evidence type="ECO:0000256" key="1">
    <source>
        <dbReference type="ARBA" id="ARBA00008857"/>
    </source>
</evidence>
<dbReference type="Gene3D" id="1.10.443.10">
    <property type="entry name" value="Intergrase catalytic core"/>
    <property type="match status" value="1"/>
</dbReference>
<dbReference type="PROSITE" id="PS51898">
    <property type="entry name" value="TYR_RECOMBINASE"/>
    <property type="match status" value="1"/>
</dbReference>
<keyword evidence="2 4" id="KW-0238">DNA-binding</keyword>
<sequence>MPDEVRRDSKGRKLWNGESQRKDGQYEYKYMDAFGNRKTVYSWKLTASDPLPKGKRDCISLRDQQKQIRRDCADKVAVDGGNMTVLELVKRYVAQKQGVRHNTKANYKFVINIIAKEVFGTKRIDKIRLSDAKAWVIKLQKDGRGYSTIHAIRGIVRPAFQMAVDDDLIRKNPFDFQLHTVVVNDSVTREAITKQQEKAFLDFVKNDKHFSRYYEVIFILFKTGLRISEFCGLTIGDIDFEQKRISVTHQLQRKRNMEYIIEEPKTSSGIRYIPMSTEVSECFRRIISKRKKPKVEPMIDGKCGFLFLDKNHMPMVALHWEKYFKHILEKYNSLYKVQLPKITPHVCRHTFCSNMARAGMNPKTLQYIMGHSEIGVTLNTYTHMGFEDASAEMLAMEC</sequence>
<evidence type="ECO:0000256" key="4">
    <source>
        <dbReference type="PROSITE-ProRule" id="PRU01248"/>
    </source>
</evidence>
<dbReference type="Gene3D" id="1.10.150.130">
    <property type="match status" value="1"/>
</dbReference>
<dbReference type="Gene3D" id="3.30.160.60">
    <property type="entry name" value="Classic Zinc Finger"/>
    <property type="match status" value="1"/>
</dbReference>
<dbReference type="InterPro" id="IPR002104">
    <property type="entry name" value="Integrase_catalytic"/>
</dbReference>
<dbReference type="RefSeq" id="WP_346065092.1">
    <property type="nucleotide sequence ID" value="NZ_BRPJ01000032.1"/>
</dbReference>
<keyword evidence="3" id="KW-0233">DNA recombination</keyword>
<dbReference type="SUPFAM" id="SSF54171">
    <property type="entry name" value="DNA-binding domain"/>
    <property type="match status" value="1"/>
</dbReference>